<sequence length="824" mass="84798">MKSDGLLHRFTAPRATVSAPVPARTAPAPVISPPRGNPGRSGFDAPVSSPGVKLMGEGARSSLPTALRGGTFRVPQGLQVNAFKALAAPASARTSGPVSTLAPPAVQTAAPTAQTSGPVEAAAQRVRTALAEGGTGAGALALENEARALGDPAQVDALLTALAPEVDTLARDLALRARNNEDDSGDGVRRQTQTGVTSLAAVADLAGDAGVARLAASLGQAFAAHGDSDNLNQFDDVLGDLAEQGRGARLGGALAQDLIQRGFVEAGNAVLDTTTDAVGKIREDLTTAQGELAVQEQRLAADLGAFGPGLTSEQRQAYTDAFWADPSRAELRDRATGLANTLATTLEETGPALEALAAAGDSDSAKVLLESYTLLANTDAHAEAAVDFVGRVGTNAALAATIDEHTDGNLEERLQNEVLAQALPRAQAGIFARYEAMGPEGATRAAEELDALTAPLSDAKSAFKDIKREVDNFKLALGALSRFRDGASWDLSRAQTIIGAWDQQNPFQRSLAVAAVGFGIYAGAQAFAEGDYPQALQGFLGAARGGVLVASGLVGLFSRTADLAGDVARVGGRFLPAIGLALDSAQLTQDIANLRDNGTDAGEIVSLIGTGISLAGDVLEFVPGLGTVAGGVLGIVGGVVHALGGFISGLIHGNEEAQKLAEDRAKLLEQAGIPADTRELLTLDPEAAAQLGNMGLTREQFLEELRKREALFDDNDGFAVQVTDTAWRVAALYGLEGQDALDLVDALRGAPPEALDRIQQQLGPDYHFDPSTGGASPEMVRNAQEQILGALQYAFGPDLAAEHGLTVDPSDVNIGFFVASAQVG</sequence>
<evidence type="ECO:0000313" key="3">
    <source>
        <dbReference type="Proteomes" id="UP001516472"/>
    </source>
</evidence>
<comment type="caution">
    <text evidence="2">The sequence shown here is derived from an EMBL/GenBank/DDBJ whole genome shotgun (WGS) entry which is preliminary data.</text>
</comment>
<gene>
    <name evidence="2" type="ORF">G4177_03470</name>
</gene>
<accession>A0ABR9PH95</accession>
<feature type="compositionally biased region" description="Low complexity" evidence="1">
    <location>
        <begin position="17"/>
        <end position="29"/>
    </location>
</feature>
<proteinExistence type="predicted"/>
<reference evidence="2 3" key="1">
    <citation type="submission" date="2020-02" db="EMBL/GenBank/DDBJ databases">
        <authorList>
            <person name="Babadi Z.K."/>
            <person name="Risdian C."/>
            <person name="Ebrahimipour G.H."/>
            <person name="Wink J."/>
        </authorList>
    </citation>
    <scope>NUCLEOTIDE SEQUENCE [LARGE SCALE GENOMIC DNA]</scope>
    <source>
        <strain evidence="2 3">ZKHCc1 1396</strain>
    </source>
</reference>
<evidence type="ECO:0000256" key="1">
    <source>
        <dbReference type="SAM" id="MobiDB-lite"/>
    </source>
</evidence>
<name>A0ABR9PH95_9BACT</name>
<protein>
    <submittedName>
        <fullName evidence="2">Uncharacterized protein</fullName>
    </submittedName>
</protein>
<feature type="region of interest" description="Disordered" evidence="1">
    <location>
        <begin position="17"/>
        <end position="42"/>
    </location>
</feature>
<organism evidence="2 3">
    <name type="scientific">Corallococcus soli</name>
    <dbReference type="NCBI Taxonomy" id="2710757"/>
    <lineage>
        <taxon>Bacteria</taxon>
        <taxon>Pseudomonadati</taxon>
        <taxon>Myxococcota</taxon>
        <taxon>Myxococcia</taxon>
        <taxon>Myxococcales</taxon>
        <taxon>Cystobacterineae</taxon>
        <taxon>Myxococcaceae</taxon>
        <taxon>Corallococcus</taxon>
    </lineage>
</organism>
<evidence type="ECO:0000313" key="2">
    <source>
        <dbReference type="EMBL" id="MBE4747234.1"/>
    </source>
</evidence>
<keyword evidence="3" id="KW-1185">Reference proteome</keyword>
<dbReference type="EMBL" id="JAAIYO010000001">
    <property type="protein sequence ID" value="MBE4747234.1"/>
    <property type="molecule type" value="Genomic_DNA"/>
</dbReference>
<dbReference type="Proteomes" id="UP001516472">
    <property type="component" value="Unassembled WGS sequence"/>
</dbReference>